<keyword evidence="3" id="KW-1185">Reference proteome</keyword>
<dbReference type="Gramene" id="ERN12464">
    <property type="protein sequence ID" value="ERN12464"/>
    <property type="gene ID" value="AMTR_s00025p00157980"/>
</dbReference>
<reference evidence="3" key="1">
    <citation type="journal article" date="2013" name="Science">
        <title>The Amborella genome and the evolution of flowering plants.</title>
        <authorList>
            <consortium name="Amborella Genome Project"/>
        </authorList>
    </citation>
    <scope>NUCLEOTIDE SEQUENCE [LARGE SCALE GENOMIC DNA]</scope>
</reference>
<name>W1PX09_AMBTC</name>
<dbReference type="AlphaFoldDB" id="W1PX09"/>
<gene>
    <name evidence="2" type="ORF">AMTR_s00025p00157980</name>
</gene>
<evidence type="ECO:0000313" key="2">
    <source>
        <dbReference type="EMBL" id="ERN12464.1"/>
    </source>
</evidence>
<feature type="compositionally biased region" description="Low complexity" evidence="1">
    <location>
        <begin position="21"/>
        <end position="34"/>
    </location>
</feature>
<sequence>MSPPLGHVEEGLGKGVPPLISSASSENRSNNNNSGGVPSERWVNAVAVKQGSATCHTIGPLVLCPLRLLFMKHRLSQYHSRINQ</sequence>
<dbReference type="Proteomes" id="UP000017836">
    <property type="component" value="Unassembled WGS sequence"/>
</dbReference>
<evidence type="ECO:0000313" key="3">
    <source>
        <dbReference type="Proteomes" id="UP000017836"/>
    </source>
</evidence>
<dbReference type="HOGENOM" id="CLU_2530479_0_0_1"/>
<evidence type="ECO:0000256" key="1">
    <source>
        <dbReference type="SAM" id="MobiDB-lite"/>
    </source>
</evidence>
<organism evidence="2 3">
    <name type="scientific">Amborella trichopoda</name>
    <dbReference type="NCBI Taxonomy" id="13333"/>
    <lineage>
        <taxon>Eukaryota</taxon>
        <taxon>Viridiplantae</taxon>
        <taxon>Streptophyta</taxon>
        <taxon>Embryophyta</taxon>
        <taxon>Tracheophyta</taxon>
        <taxon>Spermatophyta</taxon>
        <taxon>Magnoliopsida</taxon>
        <taxon>Amborellales</taxon>
        <taxon>Amborellaceae</taxon>
        <taxon>Amborella</taxon>
    </lineage>
</organism>
<dbReference type="EMBL" id="KI392614">
    <property type="protein sequence ID" value="ERN12464.1"/>
    <property type="molecule type" value="Genomic_DNA"/>
</dbReference>
<proteinExistence type="predicted"/>
<feature type="region of interest" description="Disordered" evidence="1">
    <location>
        <begin position="1"/>
        <end position="40"/>
    </location>
</feature>
<accession>W1PX09</accession>
<protein>
    <submittedName>
        <fullName evidence="2">Uncharacterized protein</fullName>
    </submittedName>
</protein>